<reference evidence="1 2" key="1">
    <citation type="submission" date="2019-10" db="EMBL/GenBank/DDBJ databases">
        <title>Draft Genome Sequence of the Caffeine Degrading Methylotroph Methylorubrum populi PINKEL.</title>
        <authorList>
            <person name="Dawson S.C."/>
            <person name="Zhang X."/>
            <person name="Wright M.E."/>
            <person name="Sharma G."/>
            <person name="Langner J.T."/>
            <person name="Ditty J.L."/>
            <person name="Subuyuj G.A."/>
        </authorList>
    </citation>
    <scope>NUCLEOTIDE SEQUENCE [LARGE SCALE GENOMIC DNA]</scope>
    <source>
        <strain evidence="1 2">Pinkel</strain>
    </source>
</reference>
<comment type="caution">
    <text evidence="1">The sequence shown here is derived from an EMBL/GenBank/DDBJ whole genome shotgun (WGS) entry which is preliminary data.</text>
</comment>
<sequence>MPAFQLRIEAESIVGNGPAFSACVHAVGFGVSICPCTSSA</sequence>
<dbReference type="Proteomes" id="UP000469949">
    <property type="component" value="Unassembled WGS sequence"/>
</dbReference>
<dbReference type="AlphaFoldDB" id="A0A833N1E2"/>
<evidence type="ECO:0000313" key="1">
    <source>
        <dbReference type="EMBL" id="KAB7787297.1"/>
    </source>
</evidence>
<dbReference type="PROSITE" id="PS51257">
    <property type="entry name" value="PROKAR_LIPOPROTEIN"/>
    <property type="match status" value="1"/>
</dbReference>
<accession>A0A833N1E2</accession>
<dbReference type="EMBL" id="WEKV01000004">
    <property type="protein sequence ID" value="KAB7787297.1"/>
    <property type="molecule type" value="Genomic_DNA"/>
</dbReference>
<proteinExistence type="predicted"/>
<evidence type="ECO:0000313" key="2">
    <source>
        <dbReference type="Proteomes" id="UP000469949"/>
    </source>
</evidence>
<organism evidence="1 2">
    <name type="scientific">Methylorubrum populi</name>
    <dbReference type="NCBI Taxonomy" id="223967"/>
    <lineage>
        <taxon>Bacteria</taxon>
        <taxon>Pseudomonadati</taxon>
        <taxon>Pseudomonadota</taxon>
        <taxon>Alphaproteobacteria</taxon>
        <taxon>Hyphomicrobiales</taxon>
        <taxon>Methylobacteriaceae</taxon>
        <taxon>Methylorubrum</taxon>
    </lineage>
</organism>
<protein>
    <submittedName>
        <fullName evidence="1">Uncharacterized protein</fullName>
    </submittedName>
</protein>
<name>A0A833N1E2_9HYPH</name>
<gene>
    <name evidence="1" type="ORF">F8B43_0733</name>
</gene>